<sequence length="130" mass="14642">MAPNVSGRFSQDYYDEPTAVSPDIIPAEEKSRLERENRLKCVLLGDGAVGKTSLVVSYSTWNALHSLRKTSSKSLTPPFSKAWNSQNASRERIVANQGTTTKRGLFDKSSKKRTLKCKPRAWWRKYCCAV</sequence>
<dbReference type="AlphaFoldDB" id="H2YR37"/>
<reference evidence="1" key="3">
    <citation type="submission" date="2025-09" db="UniProtKB">
        <authorList>
            <consortium name="Ensembl"/>
        </authorList>
    </citation>
    <scope>IDENTIFICATION</scope>
</reference>
<dbReference type="GeneTree" id="ENSGT00940000170519"/>
<protein>
    <submittedName>
        <fullName evidence="1">Uncharacterized protein</fullName>
    </submittedName>
</protein>
<accession>H2YR37</accession>
<keyword evidence="2" id="KW-1185">Reference proteome</keyword>
<organism evidence="1 2">
    <name type="scientific">Ciona savignyi</name>
    <name type="common">Pacific transparent sea squirt</name>
    <dbReference type="NCBI Taxonomy" id="51511"/>
    <lineage>
        <taxon>Eukaryota</taxon>
        <taxon>Metazoa</taxon>
        <taxon>Chordata</taxon>
        <taxon>Tunicata</taxon>
        <taxon>Ascidiacea</taxon>
        <taxon>Phlebobranchia</taxon>
        <taxon>Cionidae</taxon>
        <taxon>Ciona</taxon>
    </lineage>
</organism>
<dbReference type="HOGENOM" id="CLU_1937369_0_0_1"/>
<proteinExistence type="predicted"/>
<name>H2YR37_CIOSA</name>
<dbReference type="InterPro" id="IPR027417">
    <property type="entry name" value="P-loop_NTPase"/>
</dbReference>
<evidence type="ECO:0000313" key="2">
    <source>
        <dbReference type="Proteomes" id="UP000007875"/>
    </source>
</evidence>
<dbReference type="Gene3D" id="3.40.50.300">
    <property type="entry name" value="P-loop containing nucleotide triphosphate hydrolases"/>
    <property type="match status" value="1"/>
</dbReference>
<reference evidence="2" key="1">
    <citation type="submission" date="2003-08" db="EMBL/GenBank/DDBJ databases">
        <authorList>
            <person name="Birren B."/>
            <person name="Nusbaum C."/>
            <person name="Abebe A."/>
            <person name="Abouelleil A."/>
            <person name="Adekoya E."/>
            <person name="Ait-zahra M."/>
            <person name="Allen N."/>
            <person name="Allen T."/>
            <person name="An P."/>
            <person name="Anderson M."/>
            <person name="Anderson S."/>
            <person name="Arachchi H."/>
            <person name="Armbruster J."/>
            <person name="Bachantsang P."/>
            <person name="Baldwin J."/>
            <person name="Barry A."/>
            <person name="Bayul T."/>
            <person name="Blitshsteyn B."/>
            <person name="Bloom T."/>
            <person name="Blye J."/>
            <person name="Boguslavskiy L."/>
            <person name="Borowsky M."/>
            <person name="Boukhgalter B."/>
            <person name="Brunache A."/>
            <person name="Butler J."/>
            <person name="Calixte N."/>
            <person name="Calvo S."/>
            <person name="Camarata J."/>
            <person name="Campo K."/>
            <person name="Chang J."/>
            <person name="Cheshatsang Y."/>
            <person name="Citroen M."/>
            <person name="Collymore A."/>
            <person name="Considine T."/>
            <person name="Cook A."/>
            <person name="Cooke P."/>
            <person name="Corum B."/>
            <person name="Cuomo C."/>
            <person name="David R."/>
            <person name="Dawoe T."/>
            <person name="Degray S."/>
            <person name="Dodge S."/>
            <person name="Dooley K."/>
            <person name="Dorje P."/>
            <person name="Dorjee K."/>
            <person name="Dorris L."/>
            <person name="Duffey N."/>
            <person name="Dupes A."/>
            <person name="Elkins T."/>
            <person name="Engels R."/>
            <person name="Erickson J."/>
            <person name="Farina A."/>
            <person name="Faro S."/>
            <person name="Ferreira P."/>
            <person name="Fischer H."/>
            <person name="Fitzgerald M."/>
            <person name="Foley K."/>
            <person name="Gage D."/>
            <person name="Galagan J."/>
            <person name="Gearin G."/>
            <person name="Gnerre S."/>
            <person name="Gnirke A."/>
            <person name="Goyette A."/>
            <person name="Graham J."/>
            <person name="Grandbois E."/>
            <person name="Gyaltsen K."/>
            <person name="Hafez N."/>
            <person name="Hagopian D."/>
            <person name="Hagos B."/>
            <person name="Hall J."/>
            <person name="Hatcher B."/>
            <person name="Heller A."/>
            <person name="Higgins H."/>
            <person name="Honan T."/>
            <person name="Horn A."/>
            <person name="Houde N."/>
            <person name="Hughes L."/>
            <person name="Hulme W."/>
            <person name="Husby E."/>
            <person name="Iliev I."/>
            <person name="Jaffe D."/>
            <person name="Jones C."/>
            <person name="Kamal M."/>
            <person name="Kamat A."/>
            <person name="Kamvysselis M."/>
            <person name="Karlsson E."/>
            <person name="Kells C."/>
            <person name="Kieu A."/>
            <person name="Kisner P."/>
            <person name="Kodira C."/>
            <person name="Kulbokas E."/>
            <person name="Labutti K."/>
            <person name="Lama D."/>
            <person name="Landers T."/>
            <person name="Leger J."/>
            <person name="Levine S."/>
            <person name="Lewis D."/>
            <person name="Lewis T."/>
            <person name="Lindblad-toh K."/>
            <person name="Liu X."/>
            <person name="Lokyitsang T."/>
            <person name="Lokyitsang Y."/>
            <person name="Lucien O."/>
            <person name="Lui A."/>
            <person name="Ma L.J."/>
            <person name="Mabbitt R."/>
            <person name="Macdonald J."/>
            <person name="Maclean C."/>
            <person name="Major J."/>
            <person name="Manning J."/>
            <person name="Marabella R."/>
            <person name="Maru K."/>
            <person name="Matthews C."/>
            <person name="Mauceli E."/>
            <person name="Mccarthy M."/>
            <person name="Mcdonough S."/>
            <person name="Mcghee T."/>
            <person name="Meldrim J."/>
            <person name="Meneus L."/>
            <person name="Mesirov J."/>
            <person name="Mihalev A."/>
            <person name="Mihova T."/>
            <person name="Mikkelsen T."/>
            <person name="Mlenga V."/>
            <person name="Moru K."/>
            <person name="Mozes J."/>
            <person name="Mulrain L."/>
            <person name="Munson G."/>
            <person name="Naylor J."/>
            <person name="Newes C."/>
            <person name="Nguyen C."/>
            <person name="Nguyen N."/>
            <person name="Nguyen T."/>
            <person name="Nicol R."/>
            <person name="Nielsen C."/>
            <person name="Nizzari M."/>
            <person name="Norbu C."/>
            <person name="Norbu N."/>
            <person name="O'donnell P."/>
            <person name="Okoawo O."/>
            <person name="O'leary S."/>
            <person name="Omotosho B."/>
            <person name="O'neill K."/>
            <person name="Osman S."/>
            <person name="Parker S."/>
            <person name="Perrin D."/>
            <person name="Phunkhang P."/>
            <person name="Piqani B."/>
            <person name="Purcell S."/>
            <person name="Rachupka T."/>
            <person name="Ramasamy U."/>
            <person name="Rameau R."/>
            <person name="Ray V."/>
            <person name="Raymond C."/>
            <person name="Retta R."/>
            <person name="Richardson S."/>
            <person name="Rise C."/>
            <person name="Rodriguez J."/>
            <person name="Rogers J."/>
            <person name="Rogov P."/>
            <person name="Rutman M."/>
            <person name="Schupbach R."/>
            <person name="Seaman C."/>
            <person name="Settipalli S."/>
            <person name="Sharpe T."/>
            <person name="Sheridan J."/>
            <person name="Sherpa N."/>
            <person name="Shi J."/>
            <person name="Smirnov S."/>
            <person name="Smith C."/>
            <person name="Sougnez C."/>
            <person name="Spencer B."/>
            <person name="Stalker J."/>
            <person name="Stange-thomann N."/>
            <person name="Stavropoulos S."/>
            <person name="Stetson K."/>
            <person name="Stone C."/>
            <person name="Stone S."/>
            <person name="Stubbs M."/>
            <person name="Talamas J."/>
            <person name="Tchuinga P."/>
            <person name="Tenzing P."/>
            <person name="Tesfaye S."/>
            <person name="Theodore J."/>
            <person name="Thoulutsang Y."/>
            <person name="Topham K."/>
            <person name="Towey S."/>
            <person name="Tsamla T."/>
            <person name="Tsomo N."/>
            <person name="Vallee D."/>
            <person name="Vassiliev H."/>
            <person name="Venkataraman V."/>
            <person name="Vinson J."/>
            <person name="Vo A."/>
            <person name="Wade C."/>
            <person name="Wang S."/>
            <person name="Wangchuk T."/>
            <person name="Wangdi T."/>
            <person name="Whittaker C."/>
            <person name="Wilkinson J."/>
            <person name="Wu Y."/>
            <person name="Wyman D."/>
            <person name="Yadav S."/>
            <person name="Yang S."/>
            <person name="Yang X."/>
            <person name="Yeager S."/>
            <person name="Yee E."/>
            <person name="Young G."/>
            <person name="Zainoun J."/>
            <person name="Zembeck L."/>
            <person name="Zimmer A."/>
            <person name="Zody M."/>
            <person name="Lander E."/>
        </authorList>
    </citation>
    <scope>NUCLEOTIDE SEQUENCE [LARGE SCALE GENOMIC DNA]</scope>
</reference>
<reference evidence="1" key="2">
    <citation type="submission" date="2025-08" db="UniProtKB">
        <authorList>
            <consortium name="Ensembl"/>
        </authorList>
    </citation>
    <scope>IDENTIFICATION</scope>
</reference>
<dbReference type="Ensembl" id="ENSCSAVT00000007901.1">
    <property type="protein sequence ID" value="ENSCSAVP00000007797.1"/>
    <property type="gene ID" value="ENSCSAVG00000004660.1"/>
</dbReference>
<dbReference type="SUPFAM" id="SSF52540">
    <property type="entry name" value="P-loop containing nucleoside triphosphate hydrolases"/>
    <property type="match status" value="1"/>
</dbReference>
<evidence type="ECO:0000313" key="1">
    <source>
        <dbReference type="Ensembl" id="ENSCSAVP00000007797.1"/>
    </source>
</evidence>
<dbReference type="Proteomes" id="UP000007875">
    <property type="component" value="Unassembled WGS sequence"/>
</dbReference>